<dbReference type="Proteomes" id="UP000509579">
    <property type="component" value="Chromosome"/>
</dbReference>
<feature type="transmembrane region" description="Helical" evidence="1">
    <location>
        <begin position="232"/>
        <end position="252"/>
    </location>
</feature>
<proteinExistence type="predicted"/>
<feature type="transmembrane region" description="Helical" evidence="1">
    <location>
        <begin position="37"/>
        <end position="56"/>
    </location>
</feature>
<feature type="transmembrane region" description="Helical" evidence="1">
    <location>
        <begin position="346"/>
        <end position="365"/>
    </location>
</feature>
<name>A0A6N1WZL9_9BURK</name>
<feature type="transmembrane region" description="Helical" evidence="1">
    <location>
        <begin position="135"/>
        <end position="153"/>
    </location>
</feature>
<gene>
    <name evidence="2" type="ORF">HUK68_06125</name>
</gene>
<feature type="transmembrane region" description="Helical" evidence="1">
    <location>
        <begin position="264"/>
        <end position="283"/>
    </location>
</feature>
<reference evidence="2 3" key="1">
    <citation type="submission" date="2020-06" db="EMBL/GenBank/DDBJ databases">
        <title>Acidovorax antarctica sp. nov., isolated from Corinth ice sheet soil, Antarctic Fields Peninsula.</title>
        <authorList>
            <person name="Xu Q."/>
            <person name="Peng F."/>
        </authorList>
    </citation>
    <scope>NUCLEOTIDE SEQUENCE [LARGE SCALE GENOMIC DNA]</scope>
    <source>
        <strain evidence="2 3">16-35-5</strain>
    </source>
</reference>
<evidence type="ECO:0000313" key="2">
    <source>
        <dbReference type="EMBL" id="QKV52521.1"/>
    </source>
</evidence>
<feature type="transmembrane region" description="Helical" evidence="1">
    <location>
        <begin position="76"/>
        <end position="97"/>
    </location>
</feature>
<organism evidence="2 3">
    <name type="scientific">Comamonas antarctica</name>
    <dbReference type="NCBI Taxonomy" id="2743470"/>
    <lineage>
        <taxon>Bacteria</taxon>
        <taxon>Pseudomonadati</taxon>
        <taxon>Pseudomonadota</taxon>
        <taxon>Betaproteobacteria</taxon>
        <taxon>Burkholderiales</taxon>
        <taxon>Comamonadaceae</taxon>
        <taxon>Comamonas</taxon>
    </lineage>
</organism>
<dbReference type="RefSeq" id="WP_175503401.1">
    <property type="nucleotide sequence ID" value="NZ_CP054840.1"/>
</dbReference>
<keyword evidence="1" id="KW-0472">Membrane</keyword>
<evidence type="ECO:0000313" key="3">
    <source>
        <dbReference type="Proteomes" id="UP000509579"/>
    </source>
</evidence>
<evidence type="ECO:0000256" key="1">
    <source>
        <dbReference type="SAM" id="Phobius"/>
    </source>
</evidence>
<sequence>MEDMDLTEGLFQERLPAPLDDGRLASRLAAWKAHTPLRIAAFVAVAWLPLCLLASHEGTLYAPGTAGTLLLDFGAIGRYLGAGPLLIAGTGVCMAVLGGIAQRLGTLCNDADPGGQHFAQLVAATRRRHARRWPAVALLCIALLLSTVLTHALPWHELPAWHRAGAQLSLAGWWNACVSLPLLLMLLLGWLWRLARWSRFLWRVSQLPLCLVPVHPDQAGGIGFVGYSLRGFSPFAAAFGAMMAGAIANRTVHGGIPLADHRMAIIGAVAGMLLLCGAPLLLFSTRLMRTWWRGVRDYAALASEFGRAFEAKWFSEGAPTRCGDLLDTGDFSAAADLYQVVDRIHALRVVPVDLLSAVALAAATLLPLVPVVLLVIPFDVLLAALASLLR</sequence>
<keyword evidence="3" id="KW-1185">Reference proteome</keyword>
<protein>
    <submittedName>
        <fullName evidence="2">Uncharacterized protein</fullName>
    </submittedName>
</protein>
<feature type="transmembrane region" description="Helical" evidence="1">
    <location>
        <begin position="173"/>
        <end position="192"/>
    </location>
</feature>
<dbReference type="EMBL" id="CP054840">
    <property type="protein sequence ID" value="QKV52521.1"/>
    <property type="molecule type" value="Genomic_DNA"/>
</dbReference>
<accession>A0A6N1WZL9</accession>
<keyword evidence="1" id="KW-0812">Transmembrane</keyword>
<keyword evidence="1" id="KW-1133">Transmembrane helix</keyword>
<dbReference type="KEGG" id="aant:HUK68_06125"/>
<dbReference type="AlphaFoldDB" id="A0A6N1WZL9"/>